<reference evidence="1" key="1">
    <citation type="journal article" date="2021" name="Sci. Adv.">
        <title>The American lobster genome reveals insights on longevity, neural, and immune adaptations.</title>
        <authorList>
            <person name="Polinski J.M."/>
            <person name="Zimin A.V."/>
            <person name="Clark K.F."/>
            <person name="Kohn A.B."/>
            <person name="Sadowski N."/>
            <person name="Timp W."/>
            <person name="Ptitsyn A."/>
            <person name="Khanna P."/>
            <person name="Romanova D.Y."/>
            <person name="Williams P."/>
            <person name="Greenwood S.J."/>
            <person name="Moroz L.L."/>
            <person name="Walt D.R."/>
            <person name="Bodnar A.G."/>
        </authorList>
    </citation>
    <scope>NUCLEOTIDE SEQUENCE</scope>
    <source>
        <strain evidence="1">GMGI-L3</strain>
    </source>
</reference>
<comment type="caution">
    <text evidence="1">The sequence shown here is derived from an EMBL/GenBank/DDBJ whole genome shotgun (WGS) entry which is preliminary data.</text>
</comment>
<gene>
    <name evidence="1" type="ORF">Hamer_G010084</name>
</gene>
<dbReference type="GO" id="GO:0004527">
    <property type="term" value="F:exonuclease activity"/>
    <property type="evidence" value="ECO:0007669"/>
    <property type="project" value="UniProtKB-KW"/>
</dbReference>
<dbReference type="AlphaFoldDB" id="A0A8J5JFL0"/>
<dbReference type="EMBL" id="JAHLQT010037907">
    <property type="protein sequence ID" value="KAG7157227.1"/>
    <property type="molecule type" value="Genomic_DNA"/>
</dbReference>
<dbReference type="Proteomes" id="UP000747542">
    <property type="component" value="Unassembled WGS sequence"/>
</dbReference>
<keyword evidence="1" id="KW-0269">Exonuclease</keyword>
<proteinExistence type="predicted"/>
<evidence type="ECO:0000313" key="1">
    <source>
        <dbReference type="EMBL" id="KAG7157227.1"/>
    </source>
</evidence>
<name>A0A8J5JFL0_HOMAM</name>
<evidence type="ECO:0000313" key="2">
    <source>
        <dbReference type="Proteomes" id="UP000747542"/>
    </source>
</evidence>
<protein>
    <submittedName>
        <fullName evidence="1">Putative RNA exonuclease NEF-sp-like</fullName>
    </submittedName>
</protein>
<keyword evidence="1" id="KW-0378">Hydrolase</keyword>
<accession>A0A8J5JFL0</accession>
<keyword evidence="1" id="KW-0540">Nuclease</keyword>
<keyword evidence="2" id="KW-1185">Reference proteome</keyword>
<sequence length="109" mass="12271">MSLIGKKVSHLEVLSCNKELSLKAAEVSMNVDFTYVHMQMNTKLRQNQAPETRQHHFKKLDKQLQRLYNGAAAKALILYIFSGSSLDVAAEQRANGFVMFAIKGQPYAI</sequence>
<organism evidence="1 2">
    <name type="scientific">Homarus americanus</name>
    <name type="common">American lobster</name>
    <dbReference type="NCBI Taxonomy" id="6706"/>
    <lineage>
        <taxon>Eukaryota</taxon>
        <taxon>Metazoa</taxon>
        <taxon>Ecdysozoa</taxon>
        <taxon>Arthropoda</taxon>
        <taxon>Crustacea</taxon>
        <taxon>Multicrustacea</taxon>
        <taxon>Malacostraca</taxon>
        <taxon>Eumalacostraca</taxon>
        <taxon>Eucarida</taxon>
        <taxon>Decapoda</taxon>
        <taxon>Pleocyemata</taxon>
        <taxon>Astacidea</taxon>
        <taxon>Nephropoidea</taxon>
        <taxon>Nephropidae</taxon>
        <taxon>Homarus</taxon>
    </lineage>
</organism>